<proteinExistence type="predicted"/>
<evidence type="ECO:0000313" key="2">
    <source>
        <dbReference type="Proteomes" id="UP000184048"/>
    </source>
</evidence>
<gene>
    <name evidence="1" type="ORF">SAMN02745131_03166</name>
</gene>
<dbReference type="Pfam" id="PF09912">
    <property type="entry name" value="DUF2141"/>
    <property type="match status" value="1"/>
</dbReference>
<organism evidence="1 2">
    <name type="scientific">Flavisolibacter ginsengisoli DSM 18119</name>
    <dbReference type="NCBI Taxonomy" id="1121884"/>
    <lineage>
        <taxon>Bacteria</taxon>
        <taxon>Pseudomonadati</taxon>
        <taxon>Bacteroidota</taxon>
        <taxon>Chitinophagia</taxon>
        <taxon>Chitinophagales</taxon>
        <taxon>Chitinophagaceae</taxon>
        <taxon>Flavisolibacter</taxon>
    </lineage>
</organism>
<reference evidence="1 2" key="1">
    <citation type="submission" date="2016-11" db="EMBL/GenBank/DDBJ databases">
        <authorList>
            <person name="Jaros S."/>
            <person name="Januszkiewicz K."/>
            <person name="Wedrychowicz H."/>
        </authorList>
    </citation>
    <scope>NUCLEOTIDE SEQUENCE [LARGE SCALE GENOMIC DNA]</scope>
    <source>
        <strain evidence="1 2">DSM 18119</strain>
    </source>
</reference>
<dbReference type="Proteomes" id="UP000184048">
    <property type="component" value="Unassembled WGS sequence"/>
</dbReference>
<dbReference type="EMBL" id="FQUU01000014">
    <property type="protein sequence ID" value="SHF63584.1"/>
    <property type="molecule type" value="Genomic_DNA"/>
</dbReference>
<sequence>MNHYYQVKQILFIISFLTYTLATNAQGKVIASVTQLASNKGVCRACIFANASDFQKMAALQCLTVPIVNQKALFTFTGIPKGKYALFVFHDVNENNKLDKNWLGIPKEGYGASLNKLPFAAAPAYEPNSFVLNNKDSLFLSIRLRNL</sequence>
<evidence type="ECO:0000313" key="1">
    <source>
        <dbReference type="EMBL" id="SHF63584.1"/>
    </source>
</evidence>
<dbReference type="RefSeq" id="WP_072836308.1">
    <property type="nucleotide sequence ID" value="NZ_FQUU01000014.1"/>
</dbReference>
<name>A0A1M5D9F4_9BACT</name>
<dbReference type="OrthoDB" id="9788332at2"/>
<dbReference type="InterPro" id="IPR018673">
    <property type="entry name" value="DUF2141"/>
</dbReference>
<accession>A0A1M5D9F4</accession>
<protein>
    <submittedName>
        <fullName evidence="1">Uncharacterized conserved protein, DUF2141 family</fullName>
    </submittedName>
</protein>
<dbReference type="STRING" id="1121884.SAMN02745131_03166"/>
<keyword evidence="2" id="KW-1185">Reference proteome</keyword>
<dbReference type="AlphaFoldDB" id="A0A1M5D9F4"/>